<protein>
    <submittedName>
        <fullName evidence="3">Uncharacterized protein</fullName>
    </submittedName>
</protein>
<reference evidence="3" key="1">
    <citation type="journal article" date="2021" name="PeerJ">
        <title>Extensive microbial diversity within the chicken gut microbiome revealed by metagenomics and culture.</title>
        <authorList>
            <person name="Gilroy R."/>
            <person name="Ravi A."/>
            <person name="Getino M."/>
            <person name="Pursley I."/>
            <person name="Horton D.L."/>
            <person name="Alikhan N.F."/>
            <person name="Baker D."/>
            <person name="Gharbi K."/>
            <person name="Hall N."/>
            <person name="Watson M."/>
            <person name="Adriaenssens E.M."/>
            <person name="Foster-Nyarko E."/>
            <person name="Jarju S."/>
            <person name="Secka A."/>
            <person name="Antonio M."/>
            <person name="Oren A."/>
            <person name="Chaudhuri R.R."/>
            <person name="La Ragione R."/>
            <person name="Hildebrand F."/>
            <person name="Pallen M.J."/>
        </authorList>
    </citation>
    <scope>NUCLEOTIDE SEQUENCE</scope>
    <source>
        <strain evidence="3">ChiW7-2402</strain>
    </source>
</reference>
<reference evidence="3" key="2">
    <citation type="submission" date="2021-04" db="EMBL/GenBank/DDBJ databases">
        <authorList>
            <person name="Gilroy R."/>
        </authorList>
    </citation>
    <scope>NUCLEOTIDE SEQUENCE</scope>
    <source>
        <strain evidence="3">ChiW7-2402</strain>
    </source>
</reference>
<accession>A0A9D2G626</accession>
<evidence type="ECO:0000313" key="3">
    <source>
        <dbReference type="EMBL" id="HIZ73005.1"/>
    </source>
</evidence>
<feature type="signal peptide" evidence="2">
    <location>
        <begin position="1"/>
        <end position="22"/>
    </location>
</feature>
<proteinExistence type="predicted"/>
<dbReference type="PROSITE" id="PS51257">
    <property type="entry name" value="PROKAR_LIPOPROTEIN"/>
    <property type="match status" value="1"/>
</dbReference>
<feature type="compositionally biased region" description="Polar residues" evidence="1">
    <location>
        <begin position="560"/>
        <end position="569"/>
    </location>
</feature>
<name>A0A9D2G626_9FIRM</name>
<evidence type="ECO:0000256" key="1">
    <source>
        <dbReference type="SAM" id="MobiDB-lite"/>
    </source>
</evidence>
<gene>
    <name evidence="3" type="ORF">H9964_05455</name>
</gene>
<dbReference type="EMBL" id="DXBB01000074">
    <property type="protein sequence ID" value="HIZ73005.1"/>
    <property type="molecule type" value="Genomic_DNA"/>
</dbReference>
<comment type="caution">
    <text evidence="3">The sequence shown here is derived from an EMBL/GenBank/DDBJ whole genome shotgun (WGS) entry which is preliminary data.</text>
</comment>
<feature type="chain" id="PRO_5039415038" evidence="2">
    <location>
        <begin position="23"/>
        <end position="2199"/>
    </location>
</feature>
<dbReference type="InterPro" id="IPR013783">
    <property type="entry name" value="Ig-like_fold"/>
</dbReference>
<feature type="region of interest" description="Disordered" evidence="1">
    <location>
        <begin position="557"/>
        <end position="584"/>
    </location>
</feature>
<evidence type="ECO:0000313" key="4">
    <source>
        <dbReference type="Proteomes" id="UP000824102"/>
    </source>
</evidence>
<sequence length="2199" mass="236003">MKKKIALLLSLLAAVLFCFGLAACKQKGVTLKDFPEAETQTVALGSVYELKTQAEGEDGNTYRLTFQVRTRDDAAVPVFDDRFDVTDTGGYVITYTAVTDGVTQTSVVTLDVTDDTAPTISISKPENGSVGEEYELPVITVSDLAGTSPEVTVKVYLIREGERTEITSLSERGGRYYFTPESVGTYEIEVTAVKTNGQSKTATRSFNIDEPVAEGEVFSPEVVSPESQISFVAAGGVETDKLIVETAEETQAGSAYTGRYLSVNGKDIGENVWVDIHLTPRLAIEDYADFDVVEFWVYFQTTSDRVKIGILGGSTAASDPLLREFAGNTWAKVSIDADTFFDLIDSKRLFTVNFNNPASGNHAGVQEVRIGSVTAKYAFAPAVTVDAPAAETDKESEVTLTVDTDAAFTARIEDHAGNEVPCTVEGNVVRANLPMGTYTYTLTSEDSSYVGSFSGTFTVEGTTQIVLPEAESGIAGKEYTIPDALISVNGEVQEGIRAECKATFVQGLNGKASENVLGSFTPLTFGTLTLSYTYESAAPKTMTVEIAPAQAEGSVLFDPSTATDSNIDSNRSEQKFTAKPGDPSEEYTGSYLELTAEGYTEWANTRLKLDLNKDSYKEYEKIGVWVYFEAQGTVTHSLFNDNAYKTQYAANRWHLILVDREAFIEKMTAAPDLLAIRFHTPGNGNFPNLTAARLGAIVAVNALDEAVVEVGEAINYGETTKVTITVNGNASDLSAVIRNTSGKVYPCTVNGNVITADLPIGVYRYEISSSDPAYAGTLEGRFSVENRTQIVVLTGSNYVAGQPCSAPGAYIAVDGKMQPDASPSWTAYFVSDLNGGRRQNVTGTFTPLTSGTLTAEYSYYGAESRTVSVRIRPAEATGNTVYSPATWNDELTSQNGRLYRLEAKTSDDAVYSGSYFAVTLPSKTGWEDMYLALGLSADAYSDYDKIGIWVYAAADGNVNLTPFNNAELKATYTPNEWHLIVIDRDVFMEYMSGSGPKRLFPLQFGVASAENFPNMTEFRLGAIVALYAFDEAEVTVNGTAAADGNADISILVENAKDITAVIKNAEGIKQTCSVNGRTITAQLPAGVYTYEITTADSAYTGTITGSFTVESDAAQIVLPDAPAGVAGEEYIIPDATVTIDGETQTEKATFKATFVQALNGKAEEIISQSTFTPVTAGTLTIEYSYSGAVPKTLTVEIAPAEPKDNVIFDASTATGSNLVSSNGIQVFEAKQSDGSYEGSYIRITAGATAWTNTRLSLGLSADSYQEYDKVGVWVYFAATNTVTSSLFNDNTYKTTYAPNEWHLILVDRAAFIEKMTGSEKDLLALAFAVDGKDGSANFPGLTEVRLGAIVALHSFDEAEVSVSGTVDLGAEADVTFTIGEEASDITVKITDKNGETTTYAAANGTVTVQFPVGNYTYEITTADPYFIGTIEGTFAVESKVKIVLPEAEDGVAGEEYTIPDATVTIDGQAQTEKATFTATFVQGLNGAKEENVTGSFTPITAGTLTIVYSYEGAASVTLTVEIAPAEPKDNVIFDASTATADNFTSTSGSLHTAVADGEGNYISIKPASNTNVWSNLKLHIDDVSAFAEYDVISFRVYFVTTSKTVKIGILGGSTGDTDPLLRTFPGNTWANVTVDAETFFSLIASKMLFPVNFNSPNSQNHANVTEVRLGAIVGLYELDDATVPGGLYAAEGGTTEVVLTVNQDAAGIFAVIKDAYDNEQTCTVSGSTITAELPVGVYTFEITTSDPRYTGKITGSFTVESSIQIVTPQLPISGTALEAFTIPQAQIKENGELTEKTATCTAVFKPTYNSDGTPGTETPVSSTFTPSSSGTLTITYTYDGALEKVFTVTIGRAAKPENVLLDLRNNDVLADVSTYITDAGKSTKVSYNEEGKYLVWTDVNSSSSGAWPTLGVNFQTTQQALKNAGVAYLKLDVYYQTTGSADPTGFFCNQKFQIGSTSVKTGADNIPRNSWYTVYIPVDYLTDEVLRGQHSLIQTKFGTAGNWNFDNVQEVRLKGFVPVTENEIPDGMFIDMGSLGADSVADVFGSDYGTQLSYVAATDSERAYLSWTAGESTLTTNWCNLKVKPLASFNAHDLYDYIAVELYYVGEADKTISWFFLQGGCTANTGSGNRLTTNEWITVYLPIEKYFGTPSGGSGYFMECMFDNAGHTHFPGISEVRIGNIFFTNTAGSSETDYVFTLN</sequence>
<keyword evidence="2" id="KW-0732">Signal</keyword>
<dbReference type="Proteomes" id="UP000824102">
    <property type="component" value="Unassembled WGS sequence"/>
</dbReference>
<dbReference type="Gene3D" id="2.60.40.10">
    <property type="entry name" value="Immunoglobulins"/>
    <property type="match status" value="1"/>
</dbReference>
<evidence type="ECO:0000256" key="2">
    <source>
        <dbReference type="SAM" id="SignalP"/>
    </source>
</evidence>
<organism evidence="3 4">
    <name type="scientific">Candidatus Gallimonas intestinavium</name>
    <dbReference type="NCBI Taxonomy" id="2838603"/>
    <lineage>
        <taxon>Bacteria</taxon>
        <taxon>Bacillati</taxon>
        <taxon>Bacillota</taxon>
        <taxon>Clostridia</taxon>
        <taxon>Candidatus Gallimonas</taxon>
    </lineage>
</organism>